<evidence type="ECO:0000313" key="1">
    <source>
        <dbReference type="EMBL" id="UYV66740.1"/>
    </source>
</evidence>
<organism evidence="1 2">
    <name type="scientific">Cordylochernes scorpioides</name>
    <dbReference type="NCBI Taxonomy" id="51811"/>
    <lineage>
        <taxon>Eukaryota</taxon>
        <taxon>Metazoa</taxon>
        <taxon>Ecdysozoa</taxon>
        <taxon>Arthropoda</taxon>
        <taxon>Chelicerata</taxon>
        <taxon>Arachnida</taxon>
        <taxon>Pseudoscorpiones</taxon>
        <taxon>Cheliferoidea</taxon>
        <taxon>Chernetidae</taxon>
        <taxon>Cordylochernes</taxon>
    </lineage>
</organism>
<gene>
    <name evidence="1" type="ORF">LAZ67_4002735</name>
</gene>
<dbReference type="Proteomes" id="UP001235939">
    <property type="component" value="Chromosome 04"/>
</dbReference>
<evidence type="ECO:0000313" key="2">
    <source>
        <dbReference type="Proteomes" id="UP001235939"/>
    </source>
</evidence>
<dbReference type="EMBL" id="CP092866">
    <property type="protein sequence ID" value="UYV66740.1"/>
    <property type="molecule type" value="Genomic_DNA"/>
</dbReference>
<accession>A0ABY6KGG4</accession>
<name>A0ABY6KGG4_9ARAC</name>
<proteinExistence type="predicted"/>
<protein>
    <submittedName>
        <fullName evidence="1">Uncharacterized protein</fullName>
    </submittedName>
</protein>
<keyword evidence="2" id="KW-1185">Reference proteome</keyword>
<sequence length="138" mass="14859">MAYPDQEHMCFSEGRAPSGGTEINYAPVHLQLDAWLPELLEAKVAAHWRIPKSLKPASKVTGCATEFNAHQKIPNSLKPASKVTGCATEFNAHQRIPNSLKPVSKVTGCTTEFNAHQRLPAVPNTTGGLPVAVFQATS</sequence>
<reference evidence="1 2" key="1">
    <citation type="submission" date="2022-01" db="EMBL/GenBank/DDBJ databases">
        <title>A chromosomal length assembly of Cordylochernes scorpioides.</title>
        <authorList>
            <person name="Zeh D."/>
            <person name="Zeh J."/>
        </authorList>
    </citation>
    <scope>NUCLEOTIDE SEQUENCE [LARGE SCALE GENOMIC DNA]</scope>
    <source>
        <strain evidence="1">IN4F17</strain>
        <tissue evidence="1">Whole Body</tissue>
    </source>
</reference>